<dbReference type="EMBL" id="JBHULV010000023">
    <property type="protein sequence ID" value="MFD2731483.1"/>
    <property type="molecule type" value="Genomic_DNA"/>
</dbReference>
<dbReference type="Pfam" id="PF02113">
    <property type="entry name" value="Peptidase_S13"/>
    <property type="match status" value="1"/>
</dbReference>
<dbReference type="NCBIfam" id="TIGR00666">
    <property type="entry name" value="PBP4"/>
    <property type="match status" value="1"/>
</dbReference>
<keyword evidence="4" id="KW-0645">Protease</keyword>
<keyword evidence="2 4" id="KW-0378">Hydrolase</keyword>
<dbReference type="GO" id="GO:0009002">
    <property type="term" value="F:serine-type D-Ala-D-Ala carboxypeptidase activity"/>
    <property type="evidence" value="ECO:0007669"/>
    <property type="project" value="UniProtKB-EC"/>
</dbReference>
<evidence type="ECO:0000256" key="1">
    <source>
        <dbReference type="ARBA" id="ARBA00006096"/>
    </source>
</evidence>
<reference evidence="5" key="1">
    <citation type="journal article" date="2019" name="Int. J. Syst. Evol. Microbiol.">
        <title>The Global Catalogue of Microorganisms (GCM) 10K type strain sequencing project: providing services to taxonomists for standard genome sequencing and annotation.</title>
        <authorList>
            <consortium name="The Broad Institute Genomics Platform"/>
            <consortium name="The Broad Institute Genome Sequencing Center for Infectious Disease"/>
            <person name="Wu L."/>
            <person name="Ma J."/>
        </authorList>
    </citation>
    <scope>NUCLEOTIDE SEQUENCE [LARGE SCALE GENOMIC DNA]</scope>
    <source>
        <strain evidence="5">KCTC 42456</strain>
    </source>
</reference>
<comment type="caution">
    <text evidence="4">The sequence shown here is derived from an EMBL/GenBank/DDBJ whole genome shotgun (WGS) entry which is preliminary data.</text>
</comment>
<dbReference type="Gene3D" id="3.50.80.20">
    <property type="entry name" value="D-Ala-D-Ala carboxypeptidase C, peptidase S13"/>
    <property type="match status" value="1"/>
</dbReference>
<keyword evidence="3" id="KW-0732">Signal</keyword>
<feature type="chain" id="PRO_5047542080" evidence="3">
    <location>
        <begin position="21"/>
        <end position="462"/>
    </location>
</feature>
<evidence type="ECO:0000313" key="4">
    <source>
        <dbReference type="EMBL" id="MFD2731483.1"/>
    </source>
</evidence>
<accession>A0ABW5TRR8</accession>
<dbReference type="InterPro" id="IPR012338">
    <property type="entry name" value="Beta-lactam/transpept-like"/>
</dbReference>
<dbReference type="Gene3D" id="3.40.710.10">
    <property type="entry name" value="DD-peptidase/beta-lactamase superfamily"/>
    <property type="match status" value="1"/>
</dbReference>
<dbReference type="InterPro" id="IPR000667">
    <property type="entry name" value="Peptidase_S13"/>
</dbReference>
<keyword evidence="4" id="KW-0121">Carboxypeptidase</keyword>
<feature type="signal peptide" evidence="3">
    <location>
        <begin position="1"/>
        <end position="20"/>
    </location>
</feature>
<evidence type="ECO:0000256" key="3">
    <source>
        <dbReference type="SAM" id="SignalP"/>
    </source>
</evidence>
<dbReference type="SUPFAM" id="SSF56601">
    <property type="entry name" value="beta-lactamase/transpeptidase-like"/>
    <property type="match status" value="1"/>
</dbReference>
<gene>
    <name evidence="4" type="primary">dacB</name>
    <name evidence="4" type="ORF">ACFSSE_07180</name>
</gene>
<keyword evidence="5" id="KW-1185">Reference proteome</keyword>
<organism evidence="4 5">
    <name type="scientific">Pedobacter alpinus</name>
    <dbReference type="NCBI Taxonomy" id="1590643"/>
    <lineage>
        <taxon>Bacteria</taxon>
        <taxon>Pseudomonadati</taxon>
        <taxon>Bacteroidota</taxon>
        <taxon>Sphingobacteriia</taxon>
        <taxon>Sphingobacteriales</taxon>
        <taxon>Sphingobacteriaceae</taxon>
        <taxon>Pedobacter</taxon>
    </lineage>
</organism>
<dbReference type="PRINTS" id="PR00922">
    <property type="entry name" value="DADACBPTASE3"/>
</dbReference>
<dbReference type="PANTHER" id="PTHR30023:SF0">
    <property type="entry name" value="PENICILLIN-SENSITIVE CARBOXYPEPTIDASE A"/>
    <property type="match status" value="1"/>
</dbReference>
<sequence>MKKTYLLLFSFLLIVITVKAQNLATQLKTAYAAFAKTDALKYGSVSFTVLDSKTGTLIFGEKENTGLATASTLKTITSATALELLGEDFTFKTEVFYSGEIVEGILNGDLIIKGGGDPTLGSERWDKTKKLQILNKILFSLQQKGIKIIKGNIIADASAWDTQSLPTGWIWQDIGNYYGAGTSALCWGENQFDLNFTPGKTLGSAVEIGDISKTYPFLKFVNEITTGKYGSGDNVYAYSAPYTNLIYLRGTYGIDLKKEIGLSLPEPSLAMAHDVSEFLKGNGYETKFIQSVRVPSNIKDVKPLLTITSPPLREIIYWFNKKSINLFGEQFIRTLGAKLGQNASTIEGLKVLKDFWKTKGIDPETLNIYDGSGLSPANRVNSLTMAKILAYANQQKWFKTYYDSFPLYNNQKMKSGTIANVLGYAGYAGQENNICFSLIINNYSGSAAQMRQKMYTLLNTLK</sequence>
<dbReference type="EC" id="3.4.16.4" evidence="4"/>
<dbReference type="Proteomes" id="UP001597546">
    <property type="component" value="Unassembled WGS sequence"/>
</dbReference>
<comment type="similarity">
    <text evidence="1">Belongs to the peptidase S13 family.</text>
</comment>
<name>A0ABW5TRR8_9SPHI</name>
<protein>
    <submittedName>
        <fullName evidence="4">D-alanyl-D-alanine carboxypeptidase/D-alanyl-D-alanine-endopeptidase</fullName>
        <ecNumber evidence="4">3.4.16.4</ecNumber>
    </submittedName>
</protein>
<dbReference type="RefSeq" id="WP_379047432.1">
    <property type="nucleotide sequence ID" value="NZ_JBHSKW010000067.1"/>
</dbReference>
<proteinExistence type="inferred from homology"/>
<evidence type="ECO:0000313" key="5">
    <source>
        <dbReference type="Proteomes" id="UP001597546"/>
    </source>
</evidence>
<dbReference type="PANTHER" id="PTHR30023">
    <property type="entry name" value="D-ALANYL-D-ALANINE CARBOXYPEPTIDASE"/>
    <property type="match status" value="1"/>
</dbReference>
<evidence type="ECO:0000256" key="2">
    <source>
        <dbReference type="ARBA" id="ARBA00022801"/>
    </source>
</evidence>